<comment type="caution">
    <text evidence="2">The sequence shown here is derived from an EMBL/GenBank/DDBJ whole genome shotgun (WGS) entry which is preliminary data.</text>
</comment>
<keyword evidence="1" id="KW-0812">Transmembrane</keyword>
<dbReference type="Proteomes" id="UP000243515">
    <property type="component" value="Unassembled WGS sequence"/>
</dbReference>
<dbReference type="EMBL" id="NPHW01006789">
    <property type="protein sequence ID" value="OXV05553.1"/>
    <property type="molecule type" value="Genomic_DNA"/>
</dbReference>
<evidence type="ECO:0000256" key="1">
    <source>
        <dbReference type="SAM" id="Phobius"/>
    </source>
</evidence>
<keyword evidence="1" id="KW-1133">Transmembrane helix</keyword>
<name>A0A232LN15_9EURO</name>
<organism evidence="2 3">
    <name type="scientific">Elaphomyces granulatus</name>
    <dbReference type="NCBI Taxonomy" id="519963"/>
    <lineage>
        <taxon>Eukaryota</taxon>
        <taxon>Fungi</taxon>
        <taxon>Dikarya</taxon>
        <taxon>Ascomycota</taxon>
        <taxon>Pezizomycotina</taxon>
        <taxon>Eurotiomycetes</taxon>
        <taxon>Eurotiomycetidae</taxon>
        <taxon>Eurotiales</taxon>
        <taxon>Elaphomycetaceae</taxon>
        <taxon>Elaphomyces</taxon>
    </lineage>
</organism>
<evidence type="ECO:0000313" key="2">
    <source>
        <dbReference type="EMBL" id="OXV05553.1"/>
    </source>
</evidence>
<proteinExistence type="predicted"/>
<feature type="transmembrane region" description="Helical" evidence="1">
    <location>
        <begin position="185"/>
        <end position="206"/>
    </location>
</feature>
<sequence>MSDNLVSTSGFALRKNGSCLSTEVDCGTTISPFRACCPGGSFCPNEYNVECCPSATNCTASLLEKPRCANETWDLYDNSGYFCCLQGTTGFATDYNSDGCAVPGYSFTNDTLLSIISSGQGVYQQSPKRTIIPVVFPAGPIPTSYSTSDISSSTSTSATSSTFSAAKTSVTVTSSPASVSSRTNAGAIAGGVVGGLAGLAILLWLLMARRARHQSPNLDEASILKTDSHCHHHHHHHHHHQVAPLILELESQSAALELEG</sequence>
<accession>A0A232LN15</accession>
<keyword evidence="1" id="KW-0472">Membrane</keyword>
<evidence type="ECO:0008006" key="4">
    <source>
        <dbReference type="Google" id="ProtNLM"/>
    </source>
</evidence>
<evidence type="ECO:0000313" key="3">
    <source>
        <dbReference type="Proteomes" id="UP000243515"/>
    </source>
</evidence>
<dbReference type="OrthoDB" id="4779287at2759"/>
<protein>
    <recommendedName>
        <fullName evidence="4">Mid2 domain-containing protein</fullName>
    </recommendedName>
</protein>
<dbReference type="AlphaFoldDB" id="A0A232LN15"/>
<gene>
    <name evidence="2" type="ORF">Egran_06678</name>
</gene>
<keyword evidence="3" id="KW-1185">Reference proteome</keyword>
<reference evidence="2 3" key="1">
    <citation type="journal article" date="2015" name="Environ. Microbiol.">
        <title>Metagenome sequence of Elaphomyces granulatus from sporocarp tissue reveals Ascomycota ectomycorrhizal fingerprints of genome expansion and a Proteobacteria-rich microbiome.</title>
        <authorList>
            <person name="Quandt C.A."/>
            <person name="Kohler A."/>
            <person name="Hesse C.N."/>
            <person name="Sharpton T.J."/>
            <person name="Martin F."/>
            <person name="Spatafora J.W."/>
        </authorList>
    </citation>
    <scope>NUCLEOTIDE SEQUENCE [LARGE SCALE GENOMIC DNA]</scope>
    <source>
        <strain evidence="2 3">OSC145934</strain>
    </source>
</reference>